<keyword evidence="2" id="KW-1185">Reference proteome</keyword>
<sequence length="123" mass="13585">MKTTSNALAIARRWNTRRGQLDGALRRGLRKGAAAVDREQVRNLSGSGADAPGSYPVPVRKGTLRGGHFFQVENARLAIVGNTTVYAARIHDERPFLDDAAEDVDAGEYIRDEMRTVFTRMVL</sequence>
<evidence type="ECO:0000313" key="1">
    <source>
        <dbReference type="EMBL" id="RCX32076.1"/>
    </source>
</evidence>
<name>A0A369CHB5_9GAMM</name>
<evidence type="ECO:0008006" key="3">
    <source>
        <dbReference type="Google" id="ProtNLM"/>
    </source>
</evidence>
<proteinExistence type="predicted"/>
<comment type="caution">
    <text evidence="1">The sequence shown here is derived from an EMBL/GenBank/DDBJ whole genome shotgun (WGS) entry which is preliminary data.</text>
</comment>
<dbReference type="RefSeq" id="WP_114278895.1">
    <property type="nucleotide sequence ID" value="NZ_QPJY01000002.1"/>
</dbReference>
<protein>
    <recommendedName>
        <fullName evidence="3">HK97 gp10 family phage protein</fullName>
    </recommendedName>
</protein>
<dbReference type="Proteomes" id="UP000252707">
    <property type="component" value="Unassembled WGS sequence"/>
</dbReference>
<reference evidence="1 2" key="1">
    <citation type="submission" date="2018-07" db="EMBL/GenBank/DDBJ databases">
        <title>Genomic Encyclopedia of Type Strains, Phase IV (KMG-IV): sequencing the most valuable type-strain genomes for metagenomic binning, comparative biology and taxonomic classification.</title>
        <authorList>
            <person name="Goeker M."/>
        </authorList>
    </citation>
    <scope>NUCLEOTIDE SEQUENCE [LARGE SCALE GENOMIC DNA]</scope>
    <source>
        <strain evidence="1 2">DSM 26407</strain>
    </source>
</reference>
<accession>A0A369CHB5</accession>
<dbReference type="AlphaFoldDB" id="A0A369CHB5"/>
<organism evidence="1 2">
    <name type="scientific">Thioalbus denitrificans</name>
    <dbReference type="NCBI Taxonomy" id="547122"/>
    <lineage>
        <taxon>Bacteria</taxon>
        <taxon>Pseudomonadati</taxon>
        <taxon>Pseudomonadota</taxon>
        <taxon>Gammaproteobacteria</taxon>
        <taxon>Chromatiales</taxon>
        <taxon>Ectothiorhodospiraceae</taxon>
        <taxon>Thioalbus</taxon>
    </lineage>
</organism>
<dbReference type="EMBL" id="QPJY01000002">
    <property type="protein sequence ID" value="RCX32076.1"/>
    <property type="molecule type" value="Genomic_DNA"/>
</dbReference>
<evidence type="ECO:0000313" key="2">
    <source>
        <dbReference type="Proteomes" id="UP000252707"/>
    </source>
</evidence>
<gene>
    <name evidence="1" type="ORF">DFQ59_102429</name>
</gene>